<dbReference type="EMBL" id="JARKIE010000369">
    <property type="protein sequence ID" value="KAJ7649209.1"/>
    <property type="molecule type" value="Genomic_DNA"/>
</dbReference>
<dbReference type="Proteomes" id="UP001221757">
    <property type="component" value="Unassembled WGS sequence"/>
</dbReference>
<keyword evidence="2" id="KW-1185">Reference proteome</keyword>
<comment type="caution">
    <text evidence="1">The sequence shown here is derived from an EMBL/GenBank/DDBJ whole genome shotgun (WGS) entry which is preliminary data.</text>
</comment>
<dbReference type="SUPFAM" id="SSF56801">
    <property type="entry name" value="Acetyl-CoA synthetase-like"/>
    <property type="match status" value="1"/>
</dbReference>
<gene>
    <name evidence="1" type="ORF">B0H17DRAFT_1147834</name>
</gene>
<dbReference type="InterPro" id="IPR042099">
    <property type="entry name" value="ANL_N_sf"/>
</dbReference>
<dbReference type="Gene3D" id="3.40.50.12780">
    <property type="entry name" value="N-terminal domain of ligase-like"/>
    <property type="match status" value="1"/>
</dbReference>
<dbReference type="AlphaFoldDB" id="A0AAD7CHD9"/>
<reference evidence="1" key="1">
    <citation type="submission" date="2023-03" db="EMBL/GenBank/DDBJ databases">
        <title>Massive genome expansion in bonnet fungi (Mycena s.s.) driven by repeated elements and novel gene families across ecological guilds.</title>
        <authorList>
            <consortium name="Lawrence Berkeley National Laboratory"/>
            <person name="Harder C.B."/>
            <person name="Miyauchi S."/>
            <person name="Viragh M."/>
            <person name="Kuo A."/>
            <person name="Thoen E."/>
            <person name="Andreopoulos B."/>
            <person name="Lu D."/>
            <person name="Skrede I."/>
            <person name="Drula E."/>
            <person name="Henrissat B."/>
            <person name="Morin E."/>
            <person name="Kohler A."/>
            <person name="Barry K."/>
            <person name="LaButti K."/>
            <person name="Morin E."/>
            <person name="Salamov A."/>
            <person name="Lipzen A."/>
            <person name="Mereny Z."/>
            <person name="Hegedus B."/>
            <person name="Baldrian P."/>
            <person name="Stursova M."/>
            <person name="Weitz H."/>
            <person name="Taylor A."/>
            <person name="Grigoriev I.V."/>
            <person name="Nagy L.G."/>
            <person name="Martin F."/>
            <person name="Kauserud H."/>
        </authorList>
    </citation>
    <scope>NUCLEOTIDE SEQUENCE</scope>
    <source>
        <strain evidence="1">CBHHK067</strain>
    </source>
</reference>
<evidence type="ECO:0008006" key="3">
    <source>
        <dbReference type="Google" id="ProtNLM"/>
    </source>
</evidence>
<evidence type="ECO:0000313" key="2">
    <source>
        <dbReference type="Proteomes" id="UP001221757"/>
    </source>
</evidence>
<organism evidence="1 2">
    <name type="scientific">Mycena rosella</name>
    <name type="common">Pink bonnet</name>
    <name type="synonym">Agaricus rosellus</name>
    <dbReference type="NCBI Taxonomy" id="1033263"/>
    <lineage>
        <taxon>Eukaryota</taxon>
        <taxon>Fungi</taxon>
        <taxon>Dikarya</taxon>
        <taxon>Basidiomycota</taxon>
        <taxon>Agaricomycotina</taxon>
        <taxon>Agaricomycetes</taxon>
        <taxon>Agaricomycetidae</taxon>
        <taxon>Agaricales</taxon>
        <taxon>Marasmiineae</taxon>
        <taxon>Mycenaceae</taxon>
        <taxon>Mycena</taxon>
    </lineage>
</organism>
<protein>
    <recommendedName>
        <fullName evidence="3">AMP-dependent synthetase/ligase domain-containing protein</fullName>
    </recommendedName>
</protein>
<evidence type="ECO:0000313" key="1">
    <source>
        <dbReference type="EMBL" id="KAJ7649209.1"/>
    </source>
</evidence>
<sequence>MPPHDKSSTFHPAPLSSNLSIPELYQYHALNSPKHPVFAYSDTNARTSTTICYQEAWTCIQTTACIISEHMARVPIIPGKERPVIAIMAQSDTMSHIYSILAIMALGYVAFPMSPRNDAQTAANLLKATGVQYMLVDTGGSIHALARDAVQTLQKFGDEIG</sequence>
<name>A0AAD7CHD9_MYCRO</name>
<accession>A0AAD7CHD9</accession>
<proteinExistence type="predicted"/>